<feature type="transmembrane region" description="Helical" evidence="2">
    <location>
        <begin position="277"/>
        <end position="303"/>
    </location>
</feature>
<feature type="compositionally biased region" description="Basic residues" evidence="1">
    <location>
        <begin position="1"/>
        <end position="15"/>
    </location>
</feature>
<accession>A0AAI9MXI7</accession>
<dbReference type="EMBL" id="AAZDVE040000019">
    <property type="protein sequence ID" value="EMP9433454.1"/>
    <property type="molecule type" value="Genomic_DNA"/>
</dbReference>
<reference evidence="3" key="1">
    <citation type="submission" date="2024-02" db="EMBL/GenBank/DDBJ databases">
        <authorList>
            <consortium name="Clinical and Environmental Microbiology Branch: Whole genome sequencing antimicrobial resistance pathogens in the healthcare setting"/>
        </authorList>
    </citation>
    <scope>NUCLEOTIDE SEQUENCE</scope>
    <source>
        <strain evidence="3">2020GO-00142</strain>
    </source>
</reference>
<evidence type="ECO:0000256" key="1">
    <source>
        <dbReference type="SAM" id="MobiDB-lite"/>
    </source>
</evidence>
<feature type="transmembrane region" description="Helical" evidence="2">
    <location>
        <begin position="99"/>
        <end position="117"/>
    </location>
</feature>
<keyword evidence="2" id="KW-0472">Membrane</keyword>
<protein>
    <submittedName>
        <fullName evidence="3">Uncharacterized protein</fullName>
    </submittedName>
</protein>
<dbReference type="AlphaFoldDB" id="A0AAI9MXI7"/>
<feature type="transmembrane region" description="Helical" evidence="2">
    <location>
        <begin position="73"/>
        <end position="93"/>
    </location>
</feature>
<organism evidence="3">
    <name type="scientific">Providencia stuartii</name>
    <dbReference type="NCBI Taxonomy" id="588"/>
    <lineage>
        <taxon>Bacteria</taxon>
        <taxon>Pseudomonadati</taxon>
        <taxon>Pseudomonadota</taxon>
        <taxon>Gammaproteobacteria</taxon>
        <taxon>Enterobacterales</taxon>
        <taxon>Morganellaceae</taxon>
        <taxon>Providencia</taxon>
    </lineage>
</organism>
<sequence length="318" mass="37419">MKKYNNKKRKNKSRNRNHDSNNRHIVSTDSRNRDNSTRNEYRHYTHLETMAYPLPNELKLPIASIIGHGNQTFTYFIWLFCTLICALTSLILWNVISGRFLFVTIEIVLLVSFYTLLKRFNKTVSYFSIDNNGFRFICDPYPNMNVEILWENICSEYVVHIETGGRYSPNYLVFQYKNASNESKEYKLPIENWINYSPFSPVEKRKFMLKALLKGLARIPDIKINQRVFTKLDIDPQTFKFAPSKRRSENIYCMILTIIVLGISLMLWLFLVTILPLSWALVLCLAATVLIAIGVILFFTWLYPEFEGNIRYINDINK</sequence>
<proteinExistence type="predicted"/>
<evidence type="ECO:0000313" key="3">
    <source>
        <dbReference type="EMBL" id="EMP9433454.1"/>
    </source>
</evidence>
<evidence type="ECO:0000256" key="2">
    <source>
        <dbReference type="SAM" id="Phobius"/>
    </source>
</evidence>
<keyword evidence="2" id="KW-0812">Transmembrane</keyword>
<keyword evidence="2" id="KW-1133">Transmembrane helix</keyword>
<name>A0AAI9MXI7_PROST</name>
<comment type="caution">
    <text evidence="3">The sequence shown here is derived from an EMBL/GenBank/DDBJ whole genome shotgun (WGS) entry which is preliminary data.</text>
</comment>
<gene>
    <name evidence="3" type="ORF">JRA39_002523</name>
</gene>
<feature type="region of interest" description="Disordered" evidence="1">
    <location>
        <begin position="1"/>
        <end position="38"/>
    </location>
</feature>
<feature type="transmembrane region" description="Helical" evidence="2">
    <location>
        <begin position="251"/>
        <end position="271"/>
    </location>
</feature>